<dbReference type="PANTHER" id="PTHR43394:SF1">
    <property type="entry name" value="ATP-BINDING CASSETTE SUB-FAMILY B MEMBER 10, MITOCHONDRIAL"/>
    <property type="match status" value="1"/>
</dbReference>
<dbReference type="GO" id="GO:0005886">
    <property type="term" value="C:plasma membrane"/>
    <property type="evidence" value="ECO:0007669"/>
    <property type="project" value="UniProtKB-SubCell"/>
</dbReference>
<feature type="transmembrane region" description="Helical" evidence="7">
    <location>
        <begin position="83"/>
        <end position="105"/>
    </location>
</feature>
<evidence type="ECO:0000256" key="7">
    <source>
        <dbReference type="SAM" id="Phobius"/>
    </source>
</evidence>
<evidence type="ECO:0000313" key="11">
    <source>
        <dbReference type="Proteomes" id="UP000310065"/>
    </source>
</evidence>
<keyword evidence="5 7" id="KW-1133">Transmembrane helix</keyword>
<dbReference type="PROSITE" id="PS50929">
    <property type="entry name" value="ABC_TM1F"/>
    <property type="match status" value="1"/>
</dbReference>
<dbReference type="Gene3D" id="1.20.1560.10">
    <property type="entry name" value="ABC transporter type 1, transmembrane domain"/>
    <property type="match status" value="1"/>
</dbReference>
<dbReference type="InterPro" id="IPR039421">
    <property type="entry name" value="Type_1_exporter"/>
</dbReference>
<organism evidence="10 11">
    <name type="scientific">Pseudoalteromonas distincta</name>
    <dbReference type="NCBI Taxonomy" id="77608"/>
    <lineage>
        <taxon>Bacteria</taxon>
        <taxon>Pseudomonadati</taxon>
        <taxon>Pseudomonadota</taxon>
        <taxon>Gammaproteobacteria</taxon>
        <taxon>Alteromonadales</taxon>
        <taxon>Pseudoalteromonadaceae</taxon>
        <taxon>Pseudoalteromonas</taxon>
    </lineage>
</organism>
<feature type="transmembrane region" description="Helical" evidence="7">
    <location>
        <begin position="159"/>
        <end position="178"/>
    </location>
</feature>
<dbReference type="PROSITE" id="PS00211">
    <property type="entry name" value="ABC_TRANSPORTER_1"/>
    <property type="match status" value="1"/>
</dbReference>
<protein>
    <submittedName>
        <fullName evidence="10">ABC transporter ATP-binding protein</fullName>
    </submittedName>
</protein>
<name>A0A4P9J0G3_9GAMM</name>
<gene>
    <name evidence="10" type="ORF">FFU37_07540</name>
</gene>
<feature type="transmembrane region" description="Helical" evidence="7">
    <location>
        <begin position="289"/>
        <end position="309"/>
    </location>
</feature>
<feature type="domain" description="ABC transmembrane type-1" evidence="9">
    <location>
        <begin position="40"/>
        <end position="327"/>
    </location>
</feature>
<evidence type="ECO:0000259" key="8">
    <source>
        <dbReference type="PROSITE" id="PS50893"/>
    </source>
</evidence>
<dbReference type="InterPro" id="IPR036640">
    <property type="entry name" value="ABC1_TM_sf"/>
</dbReference>
<evidence type="ECO:0000256" key="6">
    <source>
        <dbReference type="ARBA" id="ARBA00023136"/>
    </source>
</evidence>
<dbReference type="FunFam" id="1.20.1560.10:FF:000070">
    <property type="entry name" value="Multidrug ABC transporter ATP-binding protein"/>
    <property type="match status" value="1"/>
</dbReference>
<dbReference type="InterPro" id="IPR027417">
    <property type="entry name" value="P-loop_NTPase"/>
</dbReference>
<evidence type="ECO:0000256" key="1">
    <source>
        <dbReference type="ARBA" id="ARBA00004651"/>
    </source>
</evidence>
<dbReference type="AlphaFoldDB" id="A0A4P9J0G3"/>
<dbReference type="InterPro" id="IPR003593">
    <property type="entry name" value="AAA+_ATPase"/>
</dbReference>
<evidence type="ECO:0000259" key="9">
    <source>
        <dbReference type="PROSITE" id="PS50929"/>
    </source>
</evidence>
<dbReference type="Pfam" id="PF00005">
    <property type="entry name" value="ABC_tran"/>
    <property type="match status" value="1"/>
</dbReference>
<dbReference type="RefSeq" id="WP_138489146.1">
    <property type="nucleotide sequence ID" value="NZ_CP040558.1"/>
</dbReference>
<dbReference type="GO" id="GO:0016887">
    <property type="term" value="F:ATP hydrolysis activity"/>
    <property type="evidence" value="ECO:0007669"/>
    <property type="project" value="InterPro"/>
</dbReference>
<dbReference type="GO" id="GO:0015421">
    <property type="term" value="F:ABC-type oligopeptide transporter activity"/>
    <property type="evidence" value="ECO:0007669"/>
    <property type="project" value="TreeGrafter"/>
</dbReference>
<reference evidence="10 11" key="1">
    <citation type="submission" date="2019-05" db="EMBL/GenBank/DDBJ databases">
        <title>Complete genome sequence of Pseudoalteromonas sp. 16-SW-7(T) isolated from the Okhotsk Sea, Russia.</title>
        <authorList>
            <person name="Nguyen T.H."/>
            <person name="Nedashkovskaya O.I."/>
            <person name="Kim S.-G."/>
        </authorList>
    </citation>
    <scope>NUCLEOTIDE SEQUENCE [LARGE SCALE GENOMIC DNA]</scope>
    <source>
        <strain evidence="10 11">16-SW-7</strain>
    </source>
</reference>
<keyword evidence="3" id="KW-0547">Nucleotide-binding</keyword>
<dbReference type="SMART" id="SM00382">
    <property type="entry name" value="AAA"/>
    <property type="match status" value="1"/>
</dbReference>
<dbReference type="Pfam" id="PF00664">
    <property type="entry name" value="ABC_membrane"/>
    <property type="match status" value="1"/>
</dbReference>
<dbReference type="GeneID" id="88775498"/>
<evidence type="ECO:0000256" key="5">
    <source>
        <dbReference type="ARBA" id="ARBA00022989"/>
    </source>
</evidence>
<evidence type="ECO:0000313" key="10">
    <source>
        <dbReference type="EMBL" id="QCU74330.1"/>
    </source>
</evidence>
<evidence type="ECO:0000256" key="3">
    <source>
        <dbReference type="ARBA" id="ARBA00022741"/>
    </source>
</evidence>
<feature type="transmembrane region" description="Helical" evidence="7">
    <location>
        <begin position="39"/>
        <end position="63"/>
    </location>
</feature>
<sequence>MYRLFEKMTKAFPEDQPTQPPSTLFAFCRHYTKGMELSLVLMSISAAMLAILEVSLFSYMGQLVDWLTAYTPETLFVEQKSELIKMAVMLLLVLPVVVFFHSAILHQALLGNYPMSIRWLAHRYLLRQSVSFYQNEFAGRIATKVLQTSLAVRETVTKLLDVLMYIVVYFGSMVFLVAEADWRLMIPLLVWLVLYICVQLYFVPRLKKIASSQADARSEMTGRIVDSYTNISTIKLFSYTQREEQYAKQSMDVFLQPVYKQMRLVTSLNFVIQSLNYLLVFSVAAVSLYLWSLSAISAGAIAVAVSLALRLNGMAQWIMWEISSLFENIGTVADGMKTLSNPIEVADKPNANTLNVSQGAIEFNNVHFNYGKAANETNRSPVMNGLNLNIKPGEKIGLVGRSGAGKSTLVNLLLRFYDTDSGTIKIDGQNITDVSQESLRRYIAMVTQDTSLLHRSVKDNILYGRPDATHDEMINATKQAKALEFINDLVDSKGNKGFDAQVGERGVTLSGGQRQRIAIARVLLKNAPILILDEATSALDSEVEAAIQASLDDLMTGKTVIAIAHRLSTIAQMDRLIVLDDGGVVEQGTHEQLIAKGGIYAALWTHQTGGFIGVD</sequence>
<feature type="domain" description="ABC transporter" evidence="8">
    <location>
        <begin position="361"/>
        <end position="606"/>
    </location>
</feature>
<dbReference type="PROSITE" id="PS50893">
    <property type="entry name" value="ABC_TRANSPORTER_2"/>
    <property type="match status" value="1"/>
</dbReference>
<keyword evidence="6 7" id="KW-0472">Membrane</keyword>
<dbReference type="Proteomes" id="UP000310065">
    <property type="component" value="Chromosome L1"/>
</dbReference>
<dbReference type="GO" id="GO:0005524">
    <property type="term" value="F:ATP binding"/>
    <property type="evidence" value="ECO:0007669"/>
    <property type="project" value="UniProtKB-KW"/>
</dbReference>
<dbReference type="Gene3D" id="3.40.50.300">
    <property type="entry name" value="P-loop containing nucleotide triphosphate hydrolases"/>
    <property type="match status" value="1"/>
</dbReference>
<dbReference type="SUPFAM" id="SSF52540">
    <property type="entry name" value="P-loop containing nucleoside triphosphate hydrolases"/>
    <property type="match status" value="1"/>
</dbReference>
<evidence type="ECO:0000256" key="4">
    <source>
        <dbReference type="ARBA" id="ARBA00022840"/>
    </source>
</evidence>
<evidence type="ECO:0000256" key="2">
    <source>
        <dbReference type="ARBA" id="ARBA00022692"/>
    </source>
</evidence>
<accession>A0A4P9J0G3</accession>
<dbReference type="PANTHER" id="PTHR43394">
    <property type="entry name" value="ATP-DEPENDENT PERMEASE MDL1, MITOCHONDRIAL"/>
    <property type="match status" value="1"/>
</dbReference>
<dbReference type="FunFam" id="3.40.50.300:FF:000218">
    <property type="entry name" value="Multidrug ABC transporter ATP-binding protein"/>
    <property type="match status" value="1"/>
</dbReference>
<proteinExistence type="predicted"/>
<comment type="subcellular location">
    <subcellularLocation>
        <location evidence="1">Cell membrane</location>
        <topology evidence="1">Multi-pass membrane protein</topology>
    </subcellularLocation>
</comment>
<dbReference type="InterPro" id="IPR011527">
    <property type="entry name" value="ABC1_TM_dom"/>
</dbReference>
<keyword evidence="2 7" id="KW-0812">Transmembrane</keyword>
<feature type="transmembrane region" description="Helical" evidence="7">
    <location>
        <begin position="184"/>
        <end position="203"/>
    </location>
</feature>
<dbReference type="SUPFAM" id="SSF90123">
    <property type="entry name" value="ABC transporter transmembrane region"/>
    <property type="match status" value="1"/>
</dbReference>
<feature type="transmembrane region" description="Helical" evidence="7">
    <location>
        <begin position="264"/>
        <end position="283"/>
    </location>
</feature>
<dbReference type="InterPro" id="IPR017871">
    <property type="entry name" value="ABC_transporter-like_CS"/>
</dbReference>
<dbReference type="EMBL" id="CP040558">
    <property type="protein sequence ID" value="QCU74330.1"/>
    <property type="molecule type" value="Genomic_DNA"/>
</dbReference>
<keyword evidence="4 10" id="KW-0067">ATP-binding</keyword>
<dbReference type="InterPro" id="IPR003439">
    <property type="entry name" value="ABC_transporter-like_ATP-bd"/>
</dbReference>
<dbReference type="KEGG" id="pdv:FFU37_07540"/>